<keyword evidence="3 4" id="KW-0326">Glycosidase</keyword>
<reference evidence="11" key="1">
    <citation type="journal article" date="2013" name="Genome Biol. Evol.">
        <title>The genome sequence of Streptomyces lividans 66 reveals a novel tRNA-dependent peptide biosynthetic system within a metal-related genomic island.</title>
        <authorList>
            <person name="Cruz-Morales P."/>
            <person name="Vijgenboom E."/>
            <person name="Iruegas-Bocardo F."/>
            <person name="Girard G."/>
            <person name="Yanez-Guerra L.A."/>
            <person name="Ramos-Aboites H.E."/>
            <person name="Pernodet J.L."/>
            <person name="Anne J."/>
            <person name="van Wezel G.P."/>
            <person name="Barona-Gomez F."/>
        </authorList>
    </citation>
    <scope>NUCLEOTIDE SEQUENCE [LARGE SCALE GENOMIC DNA]</scope>
    <source>
        <strain evidence="11">1326</strain>
    </source>
</reference>
<dbReference type="InterPro" id="IPR008979">
    <property type="entry name" value="Galactose-bd-like_sf"/>
</dbReference>
<sequence>MVCDQPVSWRSATTEQFPGAVLDLLHAAGGRAVFEHDGRELSGRHLLGMTRRVAAAPRQHGVGPGRGPALLLGVGPEAFAAVIAAYTVGARVVGVRPGTTDHQRAALPRDASRSRSRTVRRTGRNGPPAAGAPNGMWAGSVMRSISGTKNRRRWCSPSSDRSAIGIDNIICHSHSYRWPARFPVLRATPCQGGAVKRSTLSYTDGTLLRNGRPHRLLAGSLHYFRVHPGHWADRLRRLAALGLNAVDTYVPWNFHERTAGDIRFDGPRDLARFIRLAQEEGLDVVVRPGPYICAEWDNGGLPAWLTGTPGMRLRTSHGPYLEAVDRWFDALVPRIAELQAGRGGPVVAVQIENEYGSYGDDRAYVRHIRDALVARGITELLYTADGPTPLMQDGGALPGELAAATFGSRPDRAAALLRSRRPAEPFFCAEFWNGWFDHWGDKHHVRPAPSAAEDLGGILDEGGSVSLYMAHGGTNFGLWAGANHEGGTIRPTVTSYDSDAPIAENGALTPKFFALRDRLTALGTVAARRPLPADPPLLAPRDLPVLRQAALLDALRATAEPVTAPLPLSFEELSLASGLVLYEAEPLLPPGEHEVTVTGLHDRAQVFADDTPVAVLDRESASFTVTGTGARVRLALLVENQGRINYGPLLGQGKGILGGVRVERRLVHGWTMRPLPLDAWTGRDTARAAAAAPSDGRAGFATAVLPVAEPADAFVALPGFGKGFLWVNDTLLGRYWEIGPQSTLYLPGPLLRPGDNTLTVLELERLGDRVALREGPDLGPSEEYVETFD</sequence>
<dbReference type="Gene3D" id="2.60.120.260">
    <property type="entry name" value="Galactose-binding domain-like"/>
    <property type="match status" value="2"/>
</dbReference>
<evidence type="ECO:0000256" key="6">
    <source>
        <dbReference type="SAM" id="MobiDB-lite"/>
    </source>
</evidence>
<dbReference type="Pfam" id="PF21467">
    <property type="entry name" value="BetaGal_gal-bd"/>
    <property type="match status" value="1"/>
</dbReference>
<feature type="region of interest" description="Disordered" evidence="6">
    <location>
        <begin position="99"/>
        <end position="139"/>
    </location>
</feature>
<feature type="domain" description="Beta-galactosidase galactose-binding" evidence="9">
    <location>
        <begin position="707"/>
        <end position="756"/>
    </location>
</feature>
<dbReference type="Proteomes" id="UP000014062">
    <property type="component" value="Chromosome"/>
</dbReference>
<evidence type="ECO:0000313" key="10">
    <source>
        <dbReference type="EMBL" id="EOY51449.1"/>
    </source>
</evidence>
<dbReference type="SUPFAM" id="SSF49785">
    <property type="entry name" value="Galactose-binding domain-like"/>
    <property type="match status" value="1"/>
</dbReference>
<dbReference type="Pfam" id="PF01301">
    <property type="entry name" value="Glyco_hydro_35"/>
    <property type="match status" value="1"/>
</dbReference>
<gene>
    <name evidence="10" type="ORF">SLI_6743</name>
</gene>
<evidence type="ECO:0000256" key="4">
    <source>
        <dbReference type="RuleBase" id="RU000675"/>
    </source>
</evidence>
<keyword evidence="2 4" id="KW-0378">Hydrolase</keyword>
<evidence type="ECO:0000259" key="8">
    <source>
        <dbReference type="Pfam" id="PF21317"/>
    </source>
</evidence>
<dbReference type="SUPFAM" id="SSF51445">
    <property type="entry name" value="(Trans)glycosidases"/>
    <property type="match status" value="1"/>
</dbReference>
<dbReference type="InterPro" id="IPR017853">
    <property type="entry name" value="GH"/>
</dbReference>
<evidence type="ECO:0000259" key="7">
    <source>
        <dbReference type="Pfam" id="PF01301"/>
    </source>
</evidence>
<proteinExistence type="inferred from homology"/>
<dbReference type="FunFam" id="3.20.20.80:FF:000116">
    <property type="entry name" value="Beta-galactosidase 3"/>
    <property type="match status" value="1"/>
</dbReference>
<dbReference type="PANTHER" id="PTHR23421">
    <property type="entry name" value="BETA-GALACTOSIDASE RELATED"/>
    <property type="match status" value="1"/>
</dbReference>
<evidence type="ECO:0000256" key="5">
    <source>
        <dbReference type="RuleBase" id="RU003679"/>
    </source>
</evidence>
<protein>
    <recommendedName>
        <fullName evidence="4">Beta-galactosidase</fullName>
        <ecNumber evidence="4">3.2.1.23</ecNumber>
    </recommendedName>
</protein>
<organism evidence="10 11">
    <name type="scientific">Streptomyces lividans 1326</name>
    <dbReference type="NCBI Taxonomy" id="1200984"/>
    <lineage>
        <taxon>Bacteria</taxon>
        <taxon>Bacillati</taxon>
        <taxon>Actinomycetota</taxon>
        <taxon>Actinomycetes</taxon>
        <taxon>Kitasatosporales</taxon>
        <taxon>Streptomycetaceae</taxon>
        <taxon>Streptomyces</taxon>
    </lineage>
</organism>
<dbReference type="EC" id="3.2.1.23" evidence="4"/>
<feature type="compositionally biased region" description="Basic residues" evidence="6">
    <location>
        <begin position="114"/>
        <end position="123"/>
    </location>
</feature>
<comment type="catalytic activity">
    <reaction evidence="4">
        <text>Hydrolysis of terminal non-reducing beta-D-galactose residues in beta-D-galactosides.</text>
        <dbReference type="EC" id="3.2.1.23"/>
    </reaction>
</comment>
<comment type="similarity">
    <text evidence="1 5">Belongs to the glycosyl hydrolase 35 family.</text>
</comment>
<dbReference type="GO" id="GO:0005975">
    <property type="term" value="P:carbohydrate metabolic process"/>
    <property type="evidence" value="ECO:0007669"/>
    <property type="project" value="InterPro"/>
</dbReference>
<feature type="domain" description="Beta-galactosidase 1-like first all-beta" evidence="8">
    <location>
        <begin position="567"/>
        <end position="675"/>
    </location>
</feature>
<dbReference type="AlphaFoldDB" id="A0A7U9DWK4"/>
<dbReference type="Gene3D" id="3.40.50.980">
    <property type="match status" value="1"/>
</dbReference>
<evidence type="ECO:0000256" key="2">
    <source>
        <dbReference type="ARBA" id="ARBA00022801"/>
    </source>
</evidence>
<dbReference type="GO" id="GO:0004565">
    <property type="term" value="F:beta-galactosidase activity"/>
    <property type="evidence" value="ECO:0007669"/>
    <property type="project" value="UniProtKB-EC"/>
</dbReference>
<evidence type="ECO:0000256" key="1">
    <source>
        <dbReference type="ARBA" id="ARBA00009809"/>
    </source>
</evidence>
<dbReference type="EMBL" id="CM001889">
    <property type="protein sequence ID" value="EOY51449.1"/>
    <property type="molecule type" value="Genomic_DNA"/>
</dbReference>
<evidence type="ECO:0000313" key="11">
    <source>
        <dbReference type="Proteomes" id="UP000014062"/>
    </source>
</evidence>
<dbReference type="InterPro" id="IPR001944">
    <property type="entry name" value="Glycoside_Hdrlase_35"/>
</dbReference>
<name>A0A7U9DWK4_STRLI</name>
<evidence type="ECO:0000256" key="3">
    <source>
        <dbReference type="ARBA" id="ARBA00023295"/>
    </source>
</evidence>
<feature type="domain" description="Glycoside hydrolase 35 catalytic" evidence="7">
    <location>
        <begin position="207"/>
        <end position="520"/>
    </location>
</feature>
<accession>A0A7U9DWK4</accession>
<dbReference type="Pfam" id="PF21317">
    <property type="entry name" value="BetaGal_ABD_1"/>
    <property type="match status" value="1"/>
</dbReference>
<dbReference type="InterPro" id="IPR019801">
    <property type="entry name" value="Glyco_hydro_35_CS"/>
</dbReference>
<dbReference type="InterPro" id="IPR048913">
    <property type="entry name" value="BetaGal_gal-bd"/>
</dbReference>
<dbReference type="PROSITE" id="PS01182">
    <property type="entry name" value="GLYCOSYL_HYDROL_F35"/>
    <property type="match status" value="1"/>
</dbReference>
<evidence type="ECO:0000259" key="9">
    <source>
        <dbReference type="Pfam" id="PF21467"/>
    </source>
</evidence>
<dbReference type="PRINTS" id="PR00742">
    <property type="entry name" value="GLHYDRLASE35"/>
</dbReference>
<dbReference type="SUPFAM" id="SSF56801">
    <property type="entry name" value="Acetyl-CoA synthetase-like"/>
    <property type="match status" value="1"/>
</dbReference>
<dbReference type="Gene3D" id="3.20.20.80">
    <property type="entry name" value="Glycosidases"/>
    <property type="match status" value="1"/>
</dbReference>
<dbReference type="InterPro" id="IPR048912">
    <property type="entry name" value="BetaGal1-like_ABD1"/>
</dbReference>
<dbReference type="InterPro" id="IPR031330">
    <property type="entry name" value="Gly_Hdrlase_35_cat"/>
</dbReference>